<dbReference type="GO" id="GO:0030170">
    <property type="term" value="F:pyridoxal phosphate binding"/>
    <property type="evidence" value="ECO:0007669"/>
    <property type="project" value="TreeGrafter"/>
</dbReference>
<sequence>MQKRAVVCGFGSNNEISFPNIQEAHKRIQGILHRTPVLKSSSISKMAGHERELFFKCELFQKAGSFKPRGALNAVILAENDADEKGRKLQNVITQSSGNMGQAVAWVCQNRGLTAHVVMPNDSAQCKMDAVAGYGANIILCEPTIEARNKATEKAQEELGAKYVHPHQDPHVVCGQGTVGLELVEQVREMTGGMDMDAVLVPVGGGGLCSGVAVAVKAMSPGTKVIGVEPEMASSAKPSREAGNLISMNSLPNTLADGLRVSVGPITWPIMRDVVDDVVTVSEAQIQDTLKLVVSRMKLAIEPSAAVALAAALYSEDIKKKEGLHRIGVILCGGNVDMSRLSNLLSS</sequence>
<comment type="cofactor">
    <cofactor evidence="1">
        <name>pyridoxal 5'-phosphate</name>
        <dbReference type="ChEBI" id="CHEBI:597326"/>
    </cofactor>
</comment>
<comment type="function">
    <text evidence="8">Catalyzes the synthesis of D-serine from L-serine. D-serine is a key coagonist with glutamate at NMDA receptors. Has dehydratase activity towards both L-serine and D-serine.</text>
</comment>
<proteinExistence type="inferred from homology"/>
<evidence type="ECO:0000256" key="2">
    <source>
        <dbReference type="ARBA" id="ARBA00010869"/>
    </source>
</evidence>
<reference evidence="15" key="1">
    <citation type="submission" date="2021-01" db="EMBL/GenBank/DDBJ databases">
        <authorList>
            <person name="Corre E."/>
            <person name="Pelletier E."/>
            <person name="Niang G."/>
            <person name="Scheremetjew M."/>
            <person name="Finn R."/>
            <person name="Kale V."/>
            <person name="Holt S."/>
            <person name="Cochrane G."/>
            <person name="Meng A."/>
            <person name="Brown T."/>
            <person name="Cohen L."/>
        </authorList>
    </citation>
    <scope>NUCLEOTIDE SEQUENCE</scope>
    <source>
        <strain evidence="15">CCMP1661</strain>
    </source>
</reference>
<evidence type="ECO:0000259" key="14">
    <source>
        <dbReference type="Pfam" id="PF00291"/>
    </source>
</evidence>
<gene>
    <name evidence="15" type="ORF">FJAP1339_LOCUS8029</name>
</gene>
<dbReference type="GO" id="GO:0030378">
    <property type="term" value="F:serine racemase activity"/>
    <property type="evidence" value="ECO:0007669"/>
    <property type="project" value="UniProtKB-EC"/>
</dbReference>
<dbReference type="GO" id="GO:0018114">
    <property type="term" value="F:threonine racemase activity"/>
    <property type="evidence" value="ECO:0007669"/>
    <property type="project" value="TreeGrafter"/>
</dbReference>
<name>A0A7S2Y2H5_9STRA</name>
<dbReference type="GO" id="GO:0006563">
    <property type="term" value="P:L-serine metabolic process"/>
    <property type="evidence" value="ECO:0007669"/>
    <property type="project" value="UniProtKB-ARBA"/>
</dbReference>
<comment type="catalytic activity">
    <reaction evidence="7">
        <text>L-serine = D-serine</text>
        <dbReference type="Rhea" id="RHEA:10980"/>
        <dbReference type="ChEBI" id="CHEBI:33384"/>
        <dbReference type="ChEBI" id="CHEBI:35247"/>
        <dbReference type="EC" id="5.1.1.18"/>
    </reaction>
</comment>
<evidence type="ECO:0000256" key="4">
    <source>
        <dbReference type="ARBA" id="ARBA00023239"/>
    </source>
</evidence>
<dbReference type="AlphaFoldDB" id="A0A7S2Y2H5"/>
<dbReference type="GO" id="GO:0000287">
    <property type="term" value="F:magnesium ion binding"/>
    <property type="evidence" value="ECO:0007669"/>
    <property type="project" value="TreeGrafter"/>
</dbReference>
<dbReference type="GO" id="GO:0008721">
    <property type="term" value="F:D-serine ammonia-lyase activity"/>
    <property type="evidence" value="ECO:0007669"/>
    <property type="project" value="UniProtKB-EC"/>
</dbReference>
<dbReference type="EMBL" id="HBHR01016036">
    <property type="protein sequence ID" value="CAD9867390.1"/>
    <property type="molecule type" value="Transcribed_RNA"/>
</dbReference>
<comment type="similarity">
    <text evidence="2">Belongs to the serine/threonine dehydratase family.</text>
</comment>
<evidence type="ECO:0000256" key="6">
    <source>
        <dbReference type="ARBA" id="ARBA00050422"/>
    </source>
</evidence>
<keyword evidence="4" id="KW-0456">Lyase</keyword>
<keyword evidence="3" id="KW-0663">Pyridoxal phosphate</keyword>
<dbReference type="InterPro" id="IPR001926">
    <property type="entry name" value="TrpB-like_PALP"/>
</dbReference>
<dbReference type="PANTHER" id="PTHR43050:SF1">
    <property type="entry name" value="SERINE RACEMASE"/>
    <property type="match status" value="1"/>
</dbReference>
<organism evidence="15">
    <name type="scientific">Fibrocapsa japonica</name>
    <dbReference type="NCBI Taxonomy" id="94617"/>
    <lineage>
        <taxon>Eukaryota</taxon>
        <taxon>Sar</taxon>
        <taxon>Stramenopiles</taxon>
        <taxon>Ochrophyta</taxon>
        <taxon>Raphidophyceae</taxon>
        <taxon>Chattonellales</taxon>
        <taxon>Chattonellaceae</taxon>
        <taxon>Fibrocapsa</taxon>
    </lineage>
</organism>
<dbReference type="FunFam" id="3.40.50.1100:FF:000007">
    <property type="entry name" value="L-threonine dehydratase catabolic TdcB"/>
    <property type="match status" value="1"/>
</dbReference>
<evidence type="ECO:0000313" key="15">
    <source>
        <dbReference type="EMBL" id="CAD9867390.1"/>
    </source>
</evidence>
<dbReference type="GO" id="GO:0003941">
    <property type="term" value="F:L-serine ammonia-lyase activity"/>
    <property type="evidence" value="ECO:0007669"/>
    <property type="project" value="TreeGrafter"/>
</dbReference>
<protein>
    <recommendedName>
        <fullName evidence="10">Serine racemase</fullName>
        <ecNumber evidence="9">5.1.1.18</ecNumber>
    </recommendedName>
    <alternativeName>
        <fullName evidence="11">D-serine ammonia-lyase</fullName>
    </alternativeName>
    <alternativeName>
        <fullName evidence="13">D-serine dehydratase</fullName>
    </alternativeName>
    <alternativeName>
        <fullName evidence="12">L-serine ammonia-lyase</fullName>
    </alternativeName>
    <alternativeName>
        <fullName evidence="5">L-serine dehydratase</fullName>
    </alternativeName>
</protein>
<evidence type="ECO:0000256" key="1">
    <source>
        <dbReference type="ARBA" id="ARBA00001933"/>
    </source>
</evidence>
<dbReference type="InterPro" id="IPR036052">
    <property type="entry name" value="TrpB-like_PALP_sf"/>
</dbReference>
<dbReference type="Gene3D" id="3.40.50.1100">
    <property type="match status" value="2"/>
</dbReference>
<evidence type="ECO:0000256" key="5">
    <source>
        <dbReference type="ARBA" id="ARBA00031418"/>
    </source>
</evidence>
<dbReference type="FunFam" id="3.40.50.1100:FF:000041">
    <property type="entry name" value="Threonine ammonia-lyase, variant"/>
    <property type="match status" value="1"/>
</dbReference>
<dbReference type="SUPFAM" id="SSF53686">
    <property type="entry name" value="Tryptophan synthase beta subunit-like PLP-dependent enzymes"/>
    <property type="match status" value="1"/>
</dbReference>
<evidence type="ECO:0000256" key="3">
    <source>
        <dbReference type="ARBA" id="ARBA00022898"/>
    </source>
</evidence>
<evidence type="ECO:0000256" key="13">
    <source>
        <dbReference type="ARBA" id="ARBA00081761"/>
    </source>
</evidence>
<evidence type="ECO:0000256" key="7">
    <source>
        <dbReference type="ARBA" id="ARBA00051769"/>
    </source>
</evidence>
<dbReference type="CDD" id="cd01562">
    <property type="entry name" value="Thr-dehyd"/>
    <property type="match status" value="1"/>
</dbReference>
<dbReference type="Pfam" id="PF00291">
    <property type="entry name" value="PALP"/>
    <property type="match status" value="1"/>
</dbReference>
<comment type="catalytic activity">
    <reaction evidence="6">
        <text>D-serine = pyruvate + NH4(+)</text>
        <dbReference type="Rhea" id="RHEA:13977"/>
        <dbReference type="ChEBI" id="CHEBI:15361"/>
        <dbReference type="ChEBI" id="CHEBI:28938"/>
        <dbReference type="ChEBI" id="CHEBI:35247"/>
        <dbReference type="EC" id="4.3.1.18"/>
    </reaction>
</comment>
<dbReference type="GO" id="GO:0070179">
    <property type="term" value="P:D-serine biosynthetic process"/>
    <property type="evidence" value="ECO:0007669"/>
    <property type="project" value="TreeGrafter"/>
</dbReference>
<feature type="domain" description="Tryptophan synthase beta chain-like PALP" evidence="14">
    <location>
        <begin position="32"/>
        <end position="333"/>
    </location>
</feature>
<dbReference type="GO" id="GO:0005524">
    <property type="term" value="F:ATP binding"/>
    <property type="evidence" value="ECO:0007669"/>
    <property type="project" value="TreeGrafter"/>
</dbReference>
<evidence type="ECO:0000256" key="9">
    <source>
        <dbReference type="ARBA" id="ARBA00066592"/>
    </source>
</evidence>
<dbReference type="PANTHER" id="PTHR43050">
    <property type="entry name" value="SERINE / THREONINE RACEMASE FAMILY MEMBER"/>
    <property type="match status" value="1"/>
</dbReference>
<evidence type="ECO:0000256" key="11">
    <source>
        <dbReference type="ARBA" id="ARBA00076108"/>
    </source>
</evidence>
<evidence type="ECO:0000256" key="12">
    <source>
        <dbReference type="ARBA" id="ARBA00081060"/>
    </source>
</evidence>
<accession>A0A7S2Y2H5</accession>
<evidence type="ECO:0000256" key="10">
    <source>
        <dbReference type="ARBA" id="ARBA00070760"/>
    </source>
</evidence>
<evidence type="ECO:0000256" key="8">
    <source>
        <dbReference type="ARBA" id="ARBA00056426"/>
    </source>
</evidence>
<dbReference type="EC" id="5.1.1.18" evidence="9"/>